<evidence type="ECO:0000313" key="2">
    <source>
        <dbReference type="EMBL" id="GLA85721.1"/>
    </source>
</evidence>
<feature type="compositionally biased region" description="Polar residues" evidence="1">
    <location>
        <begin position="199"/>
        <end position="238"/>
    </location>
</feature>
<feature type="region of interest" description="Disordered" evidence="1">
    <location>
        <begin position="1"/>
        <end position="73"/>
    </location>
</feature>
<dbReference type="AlphaFoldDB" id="A0A9W6ELS7"/>
<dbReference type="EMBL" id="BRPE01000007">
    <property type="protein sequence ID" value="GLA85721.1"/>
    <property type="molecule type" value="Genomic_DNA"/>
</dbReference>
<gene>
    <name evidence="2" type="ORF">AtubIFM56815_009963</name>
</gene>
<feature type="compositionally biased region" description="Low complexity" evidence="1">
    <location>
        <begin position="48"/>
        <end position="60"/>
    </location>
</feature>
<feature type="compositionally biased region" description="Low complexity" evidence="1">
    <location>
        <begin position="1"/>
        <end position="13"/>
    </location>
</feature>
<feature type="region of interest" description="Disordered" evidence="1">
    <location>
        <begin position="199"/>
        <end position="254"/>
    </location>
</feature>
<protein>
    <submittedName>
        <fullName evidence="2">Mitochondrial peripheral inner membrane protein</fullName>
    </submittedName>
</protein>
<organism evidence="2 3">
    <name type="scientific">Aspergillus tubingensis</name>
    <dbReference type="NCBI Taxonomy" id="5068"/>
    <lineage>
        <taxon>Eukaryota</taxon>
        <taxon>Fungi</taxon>
        <taxon>Dikarya</taxon>
        <taxon>Ascomycota</taxon>
        <taxon>Pezizomycotina</taxon>
        <taxon>Eurotiomycetes</taxon>
        <taxon>Eurotiomycetidae</taxon>
        <taxon>Eurotiales</taxon>
        <taxon>Aspergillaceae</taxon>
        <taxon>Aspergillus</taxon>
        <taxon>Aspergillus subgen. Circumdati</taxon>
    </lineage>
</organism>
<accession>A0A9W6ELS7</accession>
<feature type="compositionally biased region" description="Polar residues" evidence="1">
    <location>
        <begin position="21"/>
        <end position="47"/>
    </location>
</feature>
<dbReference type="Proteomes" id="UP001144157">
    <property type="component" value="Unassembled WGS sequence"/>
</dbReference>
<proteinExistence type="predicted"/>
<reference evidence="2" key="1">
    <citation type="submission" date="2022-07" db="EMBL/GenBank/DDBJ databases">
        <title>Taxonomy of Aspergillus series Nigri: significant species reduction supported by multi-species coalescent approaches.</title>
        <authorList>
            <person name="Bian C."/>
            <person name="Kusuya Y."/>
            <person name="Sklenar F."/>
            <person name="D'hooge E."/>
            <person name="Yaguchi T."/>
            <person name="Takahashi H."/>
            <person name="Hubka V."/>
        </authorList>
    </citation>
    <scope>NUCLEOTIDE SEQUENCE</scope>
    <source>
        <strain evidence="2">IFM 56815</strain>
    </source>
</reference>
<evidence type="ECO:0000256" key="1">
    <source>
        <dbReference type="SAM" id="MobiDB-lite"/>
    </source>
</evidence>
<name>A0A9W6ELS7_ASPTU</name>
<sequence>MPSFSSTFSSIFKSSKKRNPTNKNSSDIVEMTSTSKASNKKITTTAASNGKNINNVNKNTSKSDNKIAKDNYNNMTNRSFDMADKSPKNSYYNNKISATTGTNATNNRNNIGNDYNKTDNNIATNDTEPVDLGIPRRGQYITRDGIDVVAVLETWHQIYTGWQIVSAELERKEKMRQRRRLYGQVTHYSSQIIDLEANKQSPSTENIPLSTYTTAPTQPCDTPWPGSTQGQTTAQEQTKALETRPTESFGKKPS</sequence>
<comment type="caution">
    <text evidence="2">The sequence shown here is derived from an EMBL/GenBank/DDBJ whole genome shotgun (WGS) entry which is preliminary data.</text>
</comment>
<evidence type="ECO:0000313" key="3">
    <source>
        <dbReference type="Proteomes" id="UP001144157"/>
    </source>
</evidence>